<comment type="caution">
    <text evidence="1">The sequence shown here is derived from an EMBL/GenBank/DDBJ whole genome shotgun (WGS) entry which is preliminary data.</text>
</comment>
<name>A0A9W6KJM7_9ACTN</name>
<gene>
    <name evidence="1" type="ORF">GCM10017581_044800</name>
</gene>
<reference evidence="1" key="2">
    <citation type="submission" date="2023-01" db="EMBL/GenBank/DDBJ databases">
        <authorList>
            <person name="Sun Q."/>
            <person name="Evtushenko L."/>
        </authorList>
    </citation>
    <scope>NUCLEOTIDE SEQUENCE</scope>
    <source>
        <strain evidence="1">VKM Ac-1321</strain>
    </source>
</reference>
<sequence>MTVSADPDEFPSCRGSMITRITVRMTLSQPGLPVRYTINESSTVRDTASSTTFVKTTQANVSPIRGDHQVRIAVTQPSAASTSTTISVDCGR</sequence>
<dbReference type="EMBL" id="BSFP01000025">
    <property type="protein sequence ID" value="GLL02738.1"/>
    <property type="molecule type" value="Genomic_DNA"/>
</dbReference>
<protein>
    <submittedName>
        <fullName evidence="1">Uncharacterized protein</fullName>
    </submittedName>
</protein>
<dbReference type="AlphaFoldDB" id="A0A9W6KJM7"/>
<evidence type="ECO:0000313" key="2">
    <source>
        <dbReference type="Proteomes" id="UP001143480"/>
    </source>
</evidence>
<reference evidence="1" key="1">
    <citation type="journal article" date="2014" name="Int. J. Syst. Evol. Microbiol.">
        <title>Complete genome sequence of Corynebacterium casei LMG S-19264T (=DSM 44701T), isolated from a smear-ripened cheese.</title>
        <authorList>
            <consortium name="US DOE Joint Genome Institute (JGI-PGF)"/>
            <person name="Walter F."/>
            <person name="Albersmeier A."/>
            <person name="Kalinowski J."/>
            <person name="Ruckert C."/>
        </authorList>
    </citation>
    <scope>NUCLEOTIDE SEQUENCE</scope>
    <source>
        <strain evidence="1">VKM Ac-1321</strain>
    </source>
</reference>
<accession>A0A9W6KJM7</accession>
<proteinExistence type="predicted"/>
<dbReference type="Proteomes" id="UP001143480">
    <property type="component" value="Unassembled WGS sequence"/>
</dbReference>
<keyword evidence="2" id="KW-1185">Reference proteome</keyword>
<evidence type="ECO:0000313" key="1">
    <source>
        <dbReference type="EMBL" id="GLL02738.1"/>
    </source>
</evidence>
<organism evidence="1 2">
    <name type="scientific">Dactylosporangium matsuzakiense</name>
    <dbReference type="NCBI Taxonomy" id="53360"/>
    <lineage>
        <taxon>Bacteria</taxon>
        <taxon>Bacillati</taxon>
        <taxon>Actinomycetota</taxon>
        <taxon>Actinomycetes</taxon>
        <taxon>Micromonosporales</taxon>
        <taxon>Micromonosporaceae</taxon>
        <taxon>Dactylosporangium</taxon>
    </lineage>
</organism>